<evidence type="ECO:0000256" key="7">
    <source>
        <dbReference type="SAM" id="Phobius"/>
    </source>
</evidence>
<feature type="domain" description="Amino acid permease/ SLC12A" evidence="8">
    <location>
        <begin position="2"/>
        <end position="185"/>
    </location>
</feature>
<reference evidence="9" key="1">
    <citation type="journal article" date="2020" name="Fungal Divers.">
        <title>Resolving the Mortierellaceae phylogeny through synthesis of multi-gene phylogenetics and phylogenomics.</title>
        <authorList>
            <person name="Vandepol N."/>
            <person name="Liber J."/>
            <person name="Desiro A."/>
            <person name="Na H."/>
            <person name="Kennedy M."/>
            <person name="Barry K."/>
            <person name="Grigoriev I.V."/>
            <person name="Miller A.N."/>
            <person name="O'Donnell K."/>
            <person name="Stajich J.E."/>
            <person name="Bonito G."/>
        </authorList>
    </citation>
    <scope>NUCLEOTIDE SEQUENCE</scope>
    <source>
        <strain evidence="9">NRRL 6426</strain>
    </source>
</reference>
<keyword evidence="5 7" id="KW-1133">Transmembrane helix</keyword>
<accession>A0A9P5QYW2</accession>
<dbReference type="OrthoDB" id="3900342at2759"/>
<evidence type="ECO:0000313" key="9">
    <source>
        <dbReference type="EMBL" id="KAF9117998.1"/>
    </source>
</evidence>
<evidence type="ECO:0000313" key="10">
    <source>
        <dbReference type="Proteomes" id="UP000748756"/>
    </source>
</evidence>
<gene>
    <name evidence="9" type="ORF">BG015_006778</name>
</gene>
<dbReference type="GO" id="GO:0016020">
    <property type="term" value="C:membrane"/>
    <property type="evidence" value="ECO:0007669"/>
    <property type="project" value="UniProtKB-SubCell"/>
</dbReference>
<dbReference type="InterPro" id="IPR050524">
    <property type="entry name" value="APC_YAT"/>
</dbReference>
<dbReference type="AlphaFoldDB" id="A0A9P5QYW2"/>
<comment type="subcellular location">
    <subcellularLocation>
        <location evidence="1">Membrane</location>
        <topology evidence="1">Multi-pass membrane protein</topology>
    </subcellularLocation>
</comment>
<dbReference type="PANTHER" id="PTHR43341:SF1">
    <property type="entry name" value="GENERAL AMINO-ACID PERMEASE GAP1"/>
    <property type="match status" value="1"/>
</dbReference>
<proteinExistence type="predicted"/>
<sequence>NWGIPGAPFKGGFLSFITTLVSVAYSYGGAEISGVTAAECRNPHKHVPRAVNTVVIRIAFFYIASIFLLGLIVPNSDPLLINTDRSASRAPFTIVFGKAGISAAASYMNAVVFTSVFSAINSNFYATTRMLLSLSRHGWIHKSVGYINSRGVPVVAVALVTACSCLSLITIFVGSGVVFQWFVSMI</sequence>
<keyword evidence="4" id="KW-0029">Amino-acid transport</keyword>
<comment type="caution">
    <text evidence="9">The sequence shown here is derived from an EMBL/GenBank/DDBJ whole genome shotgun (WGS) entry which is preliminary data.</text>
</comment>
<evidence type="ECO:0000256" key="6">
    <source>
        <dbReference type="ARBA" id="ARBA00023136"/>
    </source>
</evidence>
<keyword evidence="10" id="KW-1185">Reference proteome</keyword>
<keyword evidence="3 7" id="KW-0812">Transmembrane</keyword>
<dbReference type="Gene3D" id="1.20.1740.10">
    <property type="entry name" value="Amino acid/polyamine transporter I"/>
    <property type="match status" value="1"/>
</dbReference>
<dbReference type="Proteomes" id="UP000748756">
    <property type="component" value="Unassembled WGS sequence"/>
</dbReference>
<dbReference type="PANTHER" id="PTHR43341">
    <property type="entry name" value="AMINO ACID PERMEASE"/>
    <property type="match status" value="1"/>
</dbReference>
<keyword evidence="2" id="KW-0813">Transport</keyword>
<feature type="transmembrane region" description="Helical" evidence="7">
    <location>
        <begin position="110"/>
        <end position="132"/>
    </location>
</feature>
<dbReference type="Pfam" id="PF00324">
    <property type="entry name" value="AA_permease"/>
    <property type="match status" value="1"/>
</dbReference>
<dbReference type="InterPro" id="IPR004841">
    <property type="entry name" value="AA-permease/SLC12A_dom"/>
</dbReference>
<feature type="transmembrane region" description="Helical" evidence="7">
    <location>
        <begin position="54"/>
        <end position="73"/>
    </location>
</feature>
<evidence type="ECO:0000256" key="2">
    <source>
        <dbReference type="ARBA" id="ARBA00022448"/>
    </source>
</evidence>
<protein>
    <recommendedName>
        <fullName evidence="8">Amino acid permease/ SLC12A domain-containing protein</fullName>
    </recommendedName>
</protein>
<feature type="transmembrane region" description="Helical" evidence="7">
    <location>
        <begin position="152"/>
        <end position="183"/>
    </location>
</feature>
<evidence type="ECO:0000256" key="1">
    <source>
        <dbReference type="ARBA" id="ARBA00004141"/>
    </source>
</evidence>
<dbReference type="GO" id="GO:0015171">
    <property type="term" value="F:amino acid transmembrane transporter activity"/>
    <property type="evidence" value="ECO:0007669"/>
    <property type="project" value="TreeGrafter"/>
</dbReference>
<keyword evidence="6 7" id="KW-0472">Membrane</keyword>
<evidence type="ECO:0000259" key="8">
    <source>
        <dbReference type="Pfam" id="PF00324"/>
    </source>
</evidence>
<feature type="non-terminal residue" evidence="9">
    <location>
        <position position="1"/>
    </location>
</feature>
<evidence type="ECO:0000256" key="3">
    <source>
        <dbReference type="ARBA" id="ARBA00022692"/>
    </source>
</evidence>
<organism evidence="9 10">
    <name type="scientific">Linnemannia schmuckeri</name>
    <dbReference type="NCBI Taxonomy" id="64567"/>
    <lineage>
        <taxon>Eukaryota</taxon>
        <taxon>Fungi</taxon>
        <taxon>Fungi incertae sedis</taxon>
        <taxon>Mucoromycota</taxon>
        <taxon>Mortierellomycotina</taxon>
        <taxon>Mortierellomycetes</taxon>
        <taxon>Mortierellales</taxon>
        <taxon>Mortierellaceae</taxon>
        <taxon>Linnemannia</taxon>
    </lineage>
</organism>
<name>A0A9P5QYW2_9FUNG</name>
<evidence type="ECO:0000256" key="5">
    <source>
        <dbReference type="ARBA" id="ARBA00022989"/>
    </source>
</evidence>
<feature type="non-terminal residue" evidence="9">
    <location>
        <position position="186"/>
    </location>
</feature>
<dbReference type="EMBL" id="JAAAUQ010003294">
    <property type="protein sequence ID" value="KAF9117998.1"/>
    <property type="molecule type" value="Genomic_DNA"/>
</dbReference>
<evidence type="ECO:0000256" key="4">
    <source>
        <dbReference type="ARBA" id="ARBA00022970"/>
    </source>
</evidence>